<keyword evidence="6 8" id="KW-0326">Glycosidase</keyword>
<dbReference type="InterPro" id="IPR004199">
    <property type="entry name" value="B-gal_small/dom_5"/>
</dbReference>
<dbReference type="GO" id="GO:0030246">
    <property type="term" value="F:carbohydrate binding"/>
    <property type="evidence" value="ECO:0007669"/>
    <property type="project" value="InterPro"/>
</dbReference>
<dbReference type="Gene3D" id="2.60.120.260">
    <property type="entry name" value="Galactose-binding domain-like"/>
    <property type="match status" value="1"/>
</dbReference>
<dbReference type="SUPFAM" id="SSF51445">
    <property type="entry name" value="(Trans)glycosidases"/>
    <property type="match status" value="1"/>
</dbReference>
<dbReference type="InterPro" id="IPR008979">
    <property type="entry name" value="Galactose-bd-like_sf"/>
</dbReference>
<dbReference type="InterPro" id="IPR036156">
    <property type="entry name" value="Beta-gal/glucu_dom_sf"/>
</dbReference>
<dbReference type="AlphaFoldDB" id="A0A9D2BIE3"/>
<comment type="caution">
    <text evidence="10">The sequence shown here is derived from an EMBL/GenBank/DDBJ whole genome shotgun (WGS) entry which is preliminary data.</text>
</comment>
<dbReference type="Pfam" id="PF02836">
    <property type="entry name" value="Glyco_hydro_2_C"/>
    <property type="match status" value="1"/>
</dbReference>
<dbReference type="Pfam" id="PF00703">
    <property type="entry name" value="Glyco_hydro_2"/>
    <property type="match status" value="1"/>
</dbReference>
<dbReference type="InterPro" id="IPR017853">
    <property type="entry name" value="GH"/>
</dbReference>
<dbReference type="InterPro" id="IPR013783">
    <property type="entry name" value="Ig-like_fold"/>
</dbReference>
<dbReference type="InterPro" id="IPR006102">
    <property type="entry name" value="Ig-like_GH2"/>
</dbReference>
<evidence type="ECO:0000313" key="10">
    <source>
        <dbReference type="EMBL" id="HIX76409.1"/>
    </source>
</evidence>
<dbReference type="InterPro" id="IPR032312">
    <property type="entry name" value="LacZ_4"/>
</dbReference>
<dbReference type="SUPFAM" id="SSF49303">
    <property type="entry name" value="beta-Galactosidase/glucuronidase domain"/>
    <property type="match status" value="2"/>
</dbReference>
<evidence type="ECO:0000313" key="11">
    <source>
        <dbReference type="Proteomes" id="UP000886890"/>
    </source>
</evidence>
<dbReference type="InterPro" id="IPR023230">
    <property type="entry name" value="Glyco_hydro_2_CS"/>
</dbReference>
<evidence type="ECO:0000256" key="2">
    <source>
        <dbReference type="ARBA" id="ARBA00007401"/>
    </source>
</evidence>
<dbReference type="PROSITE" id="PS00719">
    <property type="entry name" value="GLYCOSYL_HYDROL_F2_1"/>
    <property type="match status" value="1"/>
</dbReference>
<evidence type="ECO:0000256" key="7">
    <source>
        <dbReference type="ARBA" id="ARBA00032230"/>
    </source>
</evidence>
<dbReference type="SUPFAM" id="SSF74650">
    <property type="entry name" value="Galactose mutarotase-like"/>
    <property type="match status" value="1"/>
</dbReference>
<dbReference type="EC" id="3.2.1.23" evidence="3 8"/>
<dbReference type="GO" id="GO:0004565">
    <property type="term" value="F:beta-galactosidase activity"/>
    <property type="evidence" value="ECO:0007669"/>
    <property type="project" value="UniProtKB-EC"/>
</dbReference>
<feature type="domain" description="Beta galactosidase small chain/" evidence="9">
    <location>
        <begin position="752"/>
        <end position="1020"/>
    </location>
</feature>
<dbReference type="InterPro" id="IPR014718">
    <property type="entry name" value="GH-type_carb-bd"/>
</dbReference>
<organism evidence="10 11">
    <name type="scientific">Candidatus Fusicatenibacter merdavium</name>
    <dbReference type="NCBI Taxonomy" id="2838600"/>
    <lineage>
        <taxon>Bacteria</taxon>
        <taxon>Bacillati</taxon>
        <taxon>Bacillota</taxon>
        <taxon>Clostridia</taxon>
        <taxon>Lachnospirales</taxon>
        <taxon>Lachnospiraceae</taxon>
        <taxon>Fusicatenibacter</taxon>
    </lineage>
</organism>
<accession>A0A9D2BIE3</accession>
<dbReference type="PRINTS" id="PR00132">
    <property type="entry name" value="GLHYDRLASE2"/>
</dbReference>
<protein>
    <recommendedName>
        <fullName evidence="4 8">Beta-galactosidase</fullName>
        <ecNumber evidence="3 8">3.2.1.23</ecNumber>
    </recommendedName>
    <alternativeName>
        <fullName evidence="7 8">Lactase</fullName>
    </alternativeName>
</protein>
<dbReference type="InterPro" id="IPR006104">
    <property type="entry name" value="Glyco_hydro_2_N"/>
</dbReference>
<reference evidence="10" key="2">
    <citation type="submission" date="2021-04" db="EMBL/GenBank/DDBJ databases">
        <authorList>
            <person name="Gilroy R."/>
        </authorList>
    </citation>
    <scope>NUCLEOTIDE SEQUENCE</scope>
    <source>
        <strain evidence="10">CHK183-1962</strain>
    </source>
</reference>
<reference evidence="10" key="1">
    <citation type="journal article" date="2021" name="PeerJ">
        <title>Extensive microbial diversity within the chicken gut microbiome revealed by metagenomics and culture.</title>
        <authorList>
            <person name="Gilroy R."/>
            <person name="Ravi A."/>
            <person name="Getino M."/>
            <person name="Pursley I."/>
            <person name="Horton D.L."/>
            <person name="Alikhan N.F."/>
            <person name="Baker D."/>
            <person name="Gharbi K."/>
            <person name="Hall N."/>
            <person name="Watson M."/>
            <person name="Adriaenssens E.M."/>
            <person name="Foster-Nyarko E."/>
            <person name="Jarju S."/>
            <person name="Secka A."/>
            <person name="Antonio M."/>
            <person name="Oren A."/>
            <person name="Chaudhuri R.R."/>
            <person name="La Ragione R."/>
            <person name="Hildebrand F."/>
            <person name="Pallen M.J."/>
        </authorList>
    </citation>
    <scope>NUCLEOTIDE SEQUENCE</scope>
    <source>
        <strain evidence="10">CHK183-1962</strain>
    </source>
</reference>
<evidence type="ECO:0000259" key="9">
    <source>
        <dbReference type="SMART" id="SM01038"/>
    </source>
</evidence>
<dbReference type="Proteomes" id="UP000886890">
    <property type="component" value="Unassembled WGS sequence"/>
</dbReference>
<gene>
    <name evidence="10" type="ORF">H9734_02255</name>
</gene>
<evidence type="ECO:0000256" key="6">
    <source>
        <dbReference type="ARBA" id="ARBA00023295"/>
    </source>
</evidence>
<dbReference type="PROSITE" id="PS00608">
    <property type="entry name" value="GLYCOSYL_HYDROL_F2_2"/>
    <property type="match status" value="1"/>
</dbReference>
<dbReference type="Gene3D" id="2.70.98.10">
    <property type="match status" value="1"/>
</dbReference>
<dbReference type="InterPro" id="IPR011013">
    <property type="entry name" value="Gal_mutarotase_sf_dom"/>
</dbReference>
<dbReference type="SUPFAM" id="SSF49785">
    <property type="entry name" value="Galactose-binding domain-like"/>
    <property type="match status" value="1"/>
</dbReference>
<dbReference type="EMBL" id="DXEK01000037">
    <property type="protein sequence ID" value="HIX76409.1"/>
    <property type="molecule type" value="Genomic_DNA"/>
</dbReference>
<evidence type="ECO:0000256" key="8">
    <source>
        <dbReference type="RuleBase" id="RU361154"/>
    </source>
</evidence>
<keyword evidence="5 8" id="KW-0378">Hydrolase</keyword>
<dbReference type="Gene3D" id="3.20.20.80">
    <property type="entry name" value="Glycosidases"/>
    <property type="match status" value="1"/>
</dbReference>
<dbReference type="InterPro" id="IPR023232">
    <property type="entry name" value="Glyco_hydro_2_AS"/>
</dbReference>
<comment type="catalytic activity">
    <reaction evidence="1 8">
        <text>Hydrolysis of terminal non-reducing beta-D-galactose residues in beta-D-galactosides.</text>
        <dbReference type="EC" id="3.2.1.23"/>
    </reaction>
</comment>
<dbReference type="GO" id="GO:0005990">
    <property type="term" value="P:lactose catabolic process"/>
    <property type="evidence" value="ECO:0007669"/>
    <property type="project" value="TreeGrafter"/>
</dbReference>
<dbReference type="InterPro" id="IPR006103">
    <property type="entry name" value="Glyco_hydro_2_cat"/>
</dbReference>
<dbReference type="Pfam" id="PF02929">
    <property type="entry name" value="Bgal_small_N"/>
    <property type="match status" value="1"/>
</dbReference>
<dbReference type="PANTHER" id="PTHR46323">
    <property type="entry name" value="BETA-GALACTOSIDASE"/>
    <property type="match status" value="1"/>
</dbReference>
<dbReference type="GO" id="GO:0009341">
    <property type="term" value="C:beta-galactosidase complex"/>
    <property type="evidence" value="ECO:0007669"/>
    <property type="project" value="InterPro"/>
</dbReference>
<evidence type="ECO:0000256" key="4">
    <source>
        <dbReference type="ARBA" id="ARBA00013303"/>
    </source>
</evidence>
<name>A0A9D2BIE3_9FIRM</name>
<dbReference type="InterPro" id="IPR006101">
    <property type="entry name" value="Glyco_hydro_2"/>
</dbReference>
<dbReference type="Pfam" id="PF16353">
    <property type="entry name" value="LacZ_4"/>
    <property type="match status" value="1"/>
</dbReference>
<dbReference type="Pfam" id="PF02837">
    <property type="entry name" value="Glyco_hydro_2_N"/>
    <property type="match status" value="1"/>
</dbReference>
<proteinExistence type="inferred from homology"/>
<evidence type="ECO:0000256" key="1">
    <source>
        <dbReference type="ARBA" id="ARBA00001412"/>
    </source>
</evidence>
<evidence type="ECO:0000256" key="3">
    <source>
        <dbReference type="ARBA" id="ARBA00012756"/>
    </source>
</evidence>
<sequence>MLVPRYYEDLSVLHLNTMPNRAYYVPASVSMNTVGEKRMASDRFVLLNGQWKFHYYESIYDLKEAFYEDGFCTCGFDEIPVPSVWQNHGYDRHQYTNVNYPFPMDPPYIPQDNPCGAYVRTFEYHSDPEAPDAYLNFEGVDSCFYVWINGAFVGYSQVSHSTSEFDVTKYLREGANTLAVLVMKWCDGSYLEDQDKFRMSGIFRDVYLLLRPEQGIRDYFLKAVPANAYQDGIIDVDFTFMDQTVPVNCRLLDAEGNPVAEAAAEGDHVHLEIPGAHLWNAEEPYLYTIVYETAHEVITDHVGIREIHVEGNVVCINGQNVKFHGTNRHDSDPVTGFTISQEQIMKDLTLMKEHNINAIRTSHYPNAPHFYELYDAMGFYVIDEADNESHGTMMRYMEDSSWENASRHWNEPIADNPAFTEATVDRTRRCVERDKNRPSVVIWSMGNECAYGCTFEAALEWTKKFDDTRLTHYESALYTSDKRKYNFDNIDLFSRMYPSLEEIHQYEKEDGRKPFVMCEFCHAMGNGPGDLEDYFHVIQQYDGVCGGFIWEWCDHAIDMGKTVDGRKMYAYGGDHGEYPHDGNFCMDGLVYPDRRVHTGLLEFKNVYRPARVVSYDQKSGEVTLHNYMDFLNLKDYLTVSWEVLCDGVTVAKGCVEDPEVLDIPAHGEGSFRMPVEVPEKGKAALKVSYALRAARGVLPAGFLLGFDEVVLETEENVNQTAKAILADRTPQAAEDGCANAAPVIEEEDAFVIVSGAGWRYVYDKRTGLFDRMVYQNQELLEQPMNYNIWRAPTDNDRNIKKEWMNAQYDKALARAYETTVTVKDGSAVIESDLSVAAVYAQRILEIHAVWTIAGDGTLDVRLDVTRTPQFPFLPRFGLRLFLPKSMQKVTYCGIGPNESYRDKRRSGYHGVFCTDVAGLYEDYIRPQENGAHDDCDYVILENDHLSLTAAGAKTFAFQALEYTQEELTRKAHNYELEKSPYTVLCLDYRQSGIGSNSCGPVLREEYRLDEEKFTFEIRIRPETK</sequence>
<comment type="similarity">
    <text evidence="2 8">Belongs to the glycosyl hydrolase 2 family.</text>
</comment>
<dbReference type="SMART" id="SM01038">
    <property type="entry name" value="Bgal_small_N"/>
    <property type="match status" value="1"/>
</dbReference>
<dbReference type="Gene3D" id="2.60.40.10">
    <property type="entry name" value="Immunoglobulins"/>
    <property type="match status" value="2"/>
</dbReference>
<dbReference type="PANTHER" id="PTHR46323:SF2">
    <property type="entry name" value="BETA-GALACTOSIDASE"/>
    <property type="match status" value="1"/>
</dbReference>
<dbReference type="InterPro" id="IPR050347">
    <property type="entry name" value="Bact_Beta-galactosidase"/>
</dbReference>
<evidence type="ECO:0000256" key="5">
    <source>
        <dbReference type="ARBA" id="ARBA00022801"/>
    </source>
</evidence>